<keyword evidence="2" id="KW-1185">Reference proteome</keyword>
<comment type="caution">
    <text evidence="1">The sequence shown here is derived from an EMBL/GenBank/DDBJ whole genome shotgun (WGS) entry which is preliminary data.</text>
</comment>
<organism evidence="1 2">
    <name type="scientific">Panaeolus cyanescens</name>
    <dbReference type="NCBI Taxonomy" id="181874"/>
    <lineage>
        <taxon>Eukaryota</taxon>
        <taxon>Fungi</taxon>
        <taxon>Dikarya</taxon>
        <taxon>Basidiomycota</taxon>
        <taxon>Agaricomycotina</taxon>
        <taxon>Agaricomycetes</taxon>
        <taxon>Agaricomycetidae</taxon>
        <taxon>Agaricales</taxon>
        <taxon>Agaricineae</taxon>
        <taxon>Galeropsidaceae</taxon>
        <taxon>Panaeolus</taxon>
    </lineage>
</organism>
<dbReference type="AlphaFoldDB" id="A0A409W0X5"/>
<name>A0A409W0X5_9AGAR</name>
<gene>
    <name evidence="1" type="ORF">CVT24_002413</name>
</gene>
<dbReference type="Proteomes" id="UP000284842">
    <property type="component" value="Unassembled WGS sequence"/>
</dbReference>
<evidence type="ECO:0000313" key="1">
    <source>
        <dbReference type="EMBL" id="PPQ72162.1"/>
    </source>
</evidence>
<dbReference type="EMBL" id="NHTK01005883">
    <property type="protein sequence ID" value="PPQ72162.1"/>
    <property type="molecule type" value="Genomic_DNA"/>
</dbReference>
<evidence type="ECO:0000313" key="2">
    <source>
        <dbReference type="Proteomes" id="UP000284842"/>
    </source>
</evidence>
<protein>
    <submittedName>
        <fullName evidence="1">Uncharacterized protein</fullName>
    </submittedName>
</protein>
<proteinExistence type="predicted"/>
<sequence length="221" mass="25154">MEITDLEHIRLDSLDPSEVAPSMNFNISLNDMTGNAIRHNIRLTGHVSRRFAFLSPTGTYPSLTDNLAYAQYLFDIRCPNDDDEDGGEVEFMEIHNSIETLEQRHYPYQGDRVAVRDVDGQPCIRLRQFIFTPYSYPNIGLTRSDIVPPFPATNWHVSPDMDSALEAIEGSHETHCLRAFDENGKIIPPVEIVDKLIGREVEVEFRLMHCRMSVEAGYLLG</sequence>
<reference evidence="1 2" key="1">
    <citation type="journal article" date="2018" name="Evol. Lett.">
        <title>Horizontal gene cluster transfer increased hallucinogenic mushroom diversity.</title>
        <authorList>
            <person name="Reynolds H.T."/>
            <person name="Vijayakumar V."/>
            <person name="Gluck-Thaler E."/>
            <person name="Korotkin H.B."/>
            <person name="Matheny P.B."/>
            <person name="Slot J.C."/>
        </authorList>
    </citation>
    <scope>NUCLEOTIDE SEQUENCE [LARGE SCALE GENOMIC DNA]</scope>
    <source>
        <strain evidence="1 2">2629</strain>
    </source>
</reference>
<accession>A0A409W0X5</accession>
<dbReference type="InParanoid" id="A0A409W0X5"/>